<proteinExistence type="inferred from homology"/>
<evidence type="ECO:0000256" key="3">
    <source>
        <dbReference type="RuleBase" id="RU003718"/>
    </source>
</evidence>
<dbReference type="PANTHER" id="PTHR48044:SF27">
    <property type="entry name" value="GLYCOSYLTRANSFERASE"/>
    <property type="match status" value="1"/>
</dbReference>
<accession>A0A4D6MV52</accession>
<dbReference type="AlphaFoldDB" id="A0A4D6MV52"/>
<evidence type="ECO:0000256" key="1">
    <source>
        <dbReference type="ARBA" id="ARBA00009995"/>
    </source>
</evidence>
<dbReference type="InterPro" id="IPR002213">
    <property type="entry name" value="UDP_glucos_trans"/>
</dbReference>
<name>A0A4D6MV52_VIGUN</name>
<sequence length="239" mass="26918">MEGITGKKIWALGPFNPLAVEKKDSKGRHLCMEWLDKQEPNSVIYVSFGTTTTFKVEQIQEVATGLEQSKQKFIWVLRDADKGDIFDEKEAKRHDLPNGFEERVKGMGVVVRDWAPQLEILSHPSTGGFMSHCGWNSCLESITMGVPIATWPMHSDQPRNAALITEVLKIGLVVKDWSQRNSVVSASDVENGVRRLMQTREGDEMRERAAMLKNAIRKSTEEGGVSRMEMDSFIAHITK</sequence>
<dbReference type="GO" id="GO:0008194">
    <property type="term" value="F:UDP-glycosyltransferase activity"/>
    <property type="evidence" value="ECO:0007669"/>
    <property type="project" value="InterPro"/>
</dbReference>
<keyword evidence="3" id="KW-0328">Glycosyltransferase</keyword>
<keyword evidence="2 3" id="KW-0808">Transferase</keyword>
<dbReference type="CDD" id="cd03784">
    <property type="entry name" value="GT1_Gtf-like"/>
    <property type="match status" value="1"/>
</dbReference>
<comment type="similarity">
    <text evidence="1 3">Belongs to the UDP-glycosyltransferase family.</text>
</comment>
<dbReference type="PROSITE" id="PS00375">
    <property type="entry name" value="UDPGT"/>
    <property type="match status" value="1"/>
</dbReference>
<evidence type="ECO:0000256" key="2">
    <source>
        <dbReference type="ARBA" id="ARBA00022679"/>
    </source>
</evidence>
<protein>
    <submittedName>
        <fullName evidence="4">Cis-zeatin O-glucosyltransferase</fullName>
    </submittedName>
</protein>
<dbReference type="EMBL" id="CP039353">
    <property type="protein sequence ID" value="QCE05283.1"/>
    <property type="molecule type" value="Genomic_DNA"/>
</dbReference>
<evidence type="ECO:0000313" key="4">
    <source>
        <dbReference type="EMBL" id="QCE05283.1"/>
    </source>
</evidence>
<dbReference type="PANTHER" id="PTHR48044">
    <property type="entry name" value="GLYCOSYLTRANSFERASE"/>
    <property type="match status" value="1"/>
</dbReference>
<dbReference type="InterPro" id="IPR035595">
    <property type="entry name" value="UDP_glycos_trans_CS"/>
</dbReference>
<keyword evidence="5" id="KW-1185">Reference proteome</keyword>
<dbReference type="GO" id="GO:1901137">
    <property type="term" value="P:carbohydrate derivative biosynthetic process"/>
    <property type="evidence" value="ECO:0007669"/>
    <property type="project" value="UniProtKB-ARBA"/>
</dbReference>
<evidence type="ECO:0000313" key="5">
    <source>
        <dbReference type="Proteomes" id="UP000501690"/>
    </source>
</evidence>
<dbReference type="FunFam" id="3.40.50.2000:FF:000060">
    <property type="entry name" value="Glycosyltransferase"/>
    <property type="match status" value="1"/>
</dbReference>
<dbReference type="Gene3D" id="3.40.50.2000">
    <property type="entry name" value="Glycogen Phosphorylase B"/>
    <property type="match status" value="1"/>
</dbReference>
<reference evidence="4 5" key="1">
    <citation type="submission" date="2019-04" db="EMBL/GenBank/DDBJ databases">
        <title>An improved genome assembly and genetic linkage map for asparagus bean, Vigna unguiculata ssp. sesquipedialis.</title>
        <authorList>
            <person name="Xia Q."/>
            <person name="Zhang R."/>
            <person name="Dong Y."/>
        </authorList>
    </citation>
    <scope>NUCLEOTIDE SEQUENCE [LARGE SCALE GENOMIC DNA]</scope>
    <source>
        <tissue evidence="4">Leaf</tissue>
    </source>
</reference>
<dbReference type="Proteomes" id="UP000501690">
    <property type="component" value="Linkage Group LG9"/>
</dbReference>
<dbReference type="SUPFAM" id="SSF53756">
    <property type="entry name" value="UDP-Glycosyltransferase/glycogen phosphorylase"/>
    <property type="match status" value="1"/>
</dbReference>
<organism evidence="4 5">
    <name type="scientific">Vigna unguiculata</name>
    <name type="common">Cowpea</name>
    <dbReference type="NCBI Taxonomy" id="3917"/>
    <lineage>
        <taxon>Eukaryota</taxon>
        <taxon>Viridiplantae</taxon>
        <taxon>Streptophyta</taxon>
        <taxon>Embryophyta</taxon>
        <taxon>Tracheophyta</taxon>
        <taxon>Spermatophyta</taxon>
        <taxon>Magnoliopsida</taxon>
        <taxon>eudicotyledons</taxon>
        <taxon>Gunneridae</taxon>
        <taxon>Pentapetalae</taxon>
        <taxon>rosids</taxon>
        <taxon>fabids</taxon>
        <taxon>Fabales</taxon>
        <taxon>Fabaceae</taxon>
        <taxon>Papilionoideae</taxon>
        <taxon>50 kb inversion clade</taxon>
        <taxon>NPAAA clade</taxon>
        <taxon>indigoferoid/millettioid clade</taxon>
        <taxon>Phaseoleae</taxon>
        <taxon>Vigna</taxon>
    </lineage>
</organism>
<dbReference type="Pfam" id="PF00201">
    <property type="entry name" value="UDPGT"/>
    <property type="match status" value="1"/>
</dbReference>
<gene>
    <name evidence="4" type="ORF">DEO72_LG9g286</name>
</gene>